<dbReference type="GO" id="GO:0005840">
    <property type="term" value="C:ribosome"/>
    <property type="evidence" value="ECO:0007669"/>
    <property type="project" value="UniProtKB-KW"/>
</dbReference>
<dbReference type="SUPFAM" id="SSF54999">
    <property type="entry name" value="Ribosomal protein S10"/>
    <property type="match status" value="1"/>
</dbReference>
<name>A0A165IG59_9BASI</name>
<dbReference type="InterPro" id="IPR001848">
    <property type="entry name" value="Ribosomal_uS10"/>
</dbReference>
<dbReference type="Proteomes" id="UP000076842">
    <property type="component" value="Unassembled WGS sequence"/>
</dbReference>
<proteinExistence type="inferred from homology"/>
<feature type="region of interest" description="Disordered" evidence="4">
    <location>
        <begin position="236"/>
        <end position="414"/>
    </location>
</feature>
<dbReference type="InParanoid" id="A0A165IG59"/>
<dbReference type="GO" id="GO:1990904">
    <property type="term" value="C:ribonucleoprotein complex"/>
    <property type="evidence" value="ECO:0007669"/>
    <property type="project" value="UniProtKB-KW"/>
</dbReference>
<evidence type="ECO:0000256" key="1">
    <source>
        <dbReference type="ARBA" id="ARBA00007102"/>
    </source>
</evidence>
<feature type="compositionally biased region" description="Low complexity" evidence="4">
    <location>
        <begin position="336"/>
        <end position="371"/>
    </location>
</feature>
<dbReference type="Pfam" id="PF00338">
    <property type="entry name" value="Ribosomal_S10"/>
    <property type="match status" value="1"/>
</dbReference>
<reference evidence="6 7" key="1">
    <citation type="journal article" date="2016" name="Mol. Biol. Evol.">
        <title>Comparative Genomics of Early-Diverging Mushroom-Forming Fungi Provides Insights into the Origins of Lignocellulose Decay Capabilities.</title>
        <authorList>
            <person name="Nagy L.G."/>
            <person name="Riley R."/>
            <person name="Tritt A."/>
            <person name="Adam C."/>
            <person name="Daum C."/>
            <person name="Floudas D."/>
            <person name="Sun H."/>
            <person name="Yadav J.S."/>
            <person name="Pangilinan J."/>
            <person name="Larsson K.H."/>
            <person name="Matsuura K."/>
            <person name="Barry K."/>
            <person name="Labutti K."/>
            <person name="Kuo R."/>
            <person name="Ohm R.A."/>
            <person name="Bhattacharya S.S."/>
            <person name="Shirouzu T."/>
            <person name="Yoshinaga Y."/>
            <person name="Martin F.M."/>
            <person name="Grigoriev I.V."/>
            <person name="Hibbett D.S."/>
        </authorList>
    </citation>
    <scope>NUCLEOTIDE SEQUENCE [LARGE SCALE GENOMIC DNA]</scope>
    <source>
        <strain evidence="6 7">HHB12733</strain>
    </source>
</reference>
<dbReference type="PANTHER" id="PTHR11700">
    <property type="entry name" value="30S RIBOSOMAL PROTEIN S10 FAMILY MEMBER"/>
    <property type="match status" value="1"/>
</dbReference>
<dbReference type="EMBL" id="KV423930">
    <property type="protein sequence ID" value="KZT60528.1"/>
    <property type="molecule type" value="Genomic_DNA"/>
</dbReference>
<dbReference type="GO" id="GO:0003735">
    <property type="term" value="F:structural constituent of ribosome"/>
    <property type="evidence" value="ECO:0007669"/>
    <property type="project" value="InterPro"/>
</dbReference>
<comment type="similarity">
    <text evidence="1">Belongs to the universal ribosomal protein uS10 family.</text>
</comment>
<keyword evidence="3" id="KW-0687">Ribonucleoprotein</keyword>
<feature type="domain" description="Small ribosomal subunit protein uS10" evidence="5">
    <location>
        <begin position="74"/>
        <end position="171"/>
    </location>
</feature>
<sequence>MSTLPDETVWITHPDPPPSYDPTGPLMIPQLTEEDDYDVPQEPIYQPPPRLPTPSRGYTEPQPLPRTHGIPVALLHLRSYHIRLLDLFVHFSQHTAVSLGIPASGTRPLPSVRRLWTVPKSPFIYKSAQENFERITHKRVIKLWDANPAVLEVFFRYLEAHALAGVGMRTTRWDRAPLGFGGARLARAIQAGVGSKEQRQGWKQLKQEAFDPEDPHAAPVLVKKLVEKILREEERRDRGERMMQEREVRAVHAPTAASAVEEPANAATPAAPESSTVAVAPPESSPTAPTATPEVPANAATVTAQESTTVASSPEEAPPVPEPVAQQSTPTETASVAEEPANAATPTAAADQPQPQAEVVAASPAVSPQEAITESEVVARDEPIDGSAGTADVPPAEVGKKRLGKPPRRSESDE</sequence>
<feature type="compositionally biased region" description="Low complexity" evidence="4">
    <location>
        <begin position="256"/>
        <end position="315"/>
    </location>
</feature>
<accession>A0A165IG59</accession>
<dbReference type="AlphaFoldDB" id="A0A165IG59"/>
<keyword evidence="2" id="KW-0689">Ribosomal protein</keyword>
<evidence type="ECO:0000256" key="2">
    <source>
        <dbReference type="ARBA" id="ARBA00022980"/>
    </source>
</evidence>
<dbReference type="SMART" id="SM01403">
    <property type="entry name" value="Ribosomal_S10"/>
    <property type="match status" value="1"/>
</dbReference>
<gene>
    <name evidence="6" type="ORF">CALCODRAFT_492309</name>
</gene>
<evidence type="ECO:0000313" key="7">
    <source>
        <dbReference type="Proteomes" id="UP000076842"/>
    </source>
</evidence>
<feature type="compositionally biased region" description="Basic and acidic residues" evidence="4">
    <location>
        <begin position="236"/>
        <end position="250"/>
    </location>
</feature>
<evidence type="ECO:0000259" key="5">
    <source>
        <dbReference type="SMART" id="SM01403"/>
    </source>
</evidence>
<dbReference type="HAMAP" id="MF_00508">
    <property type="entry name" value="Ribosomal_uS10"/>
    <property type="match status" value="1"/>
</dbReference>
<evidence type="ECO:0000256" key="3">
    <source>
        <dbReference type="ARBA" id="ARBA00023274"/>
    </source>
</evidence>
<dbReference type="OrthoDB" id="366214at2759"/>
<evidence type="ECO:0000313" key="6">
    <source>
        <dbReference type="EMBL" id="KZT60528.1"/>
    </source>
</evidence>
<dbReference type="Gene3D" id="3.30.70.600">
    <property type="entry name" value="Ribosomal protein S10 domain"/>
    <property type="match status" value="1"/>
</dbReference>
<protein>
    <recommendedName>
        <fullName evidence="5">Small ribosomal subunit protein uS10 domain-containing protein</fullName>
    </recommendedName>
</protein>
<dbReference type="STRING" id="1353952.A0A165IG59"/>
<keyword evidence="7" id="KW-1185">Reference proteome</keyword>
<dbReference type="GO" id="GO:0006412">
    <property type="term" value="P:translation"/>
    <property type="evidence" value="ECO:0007669"/>
    <property type="project" value="InterPro"/>
</dbReference>
<dbReference type="InterPro" id="IPR036838">
    <property type="entry name" value="Ribosomal_uS10_dom_sf"/>
</dbReference>
<evidence type="ECO:0000256" key="4">
    <source>
        <dbReference type="SAM" id="MobiDB-lite"/>
    </source>
</evidence>
<organism evidence="6 7">
    <name type="scientific">Calocera cornea HHB12733</name>
    <dbReference type="NCBI Taxonomy" id="1353952"/>
    <lineage>
        <taxon>Eukaryota</taxon>
        <taxon>Fungi</taxon>
        <taxon>Dikarya</taxon>
        <taxon>Basidiomycota</taxon>
        <taxon>Agaricomycotina</taxon>
        <taxon>Dacrymycetes</taxon>
        <taxon>Dacrymycetales</taxon>
        <taxon>Dacrymycetaceae</taxon>
        <taxon>Calocera</taxon>
    </lineage>
</organism>
<dbReference type="InterPro" id="IPR027486">
    <property type="entry name" value="Ribosomal_uS10_dom"/>
</dbReference>
<feature type="region of interest" description="Disordered" evidence="4">
    <location>
        <begin position="1"/>
        <end position="63"/>
    </location>
</feature>